<dbReference type="Pfam" id="PF19694">
    <property type="entry name" value="DUF6194"/>
    <property type="match status" value="1"/>
</dbReference>
<dbReference type="EMBL" id="LJCR01000425">
    <property type="protein sequence ID" value="KPV52812.1"/>
    <property type="molecule type" value="Genomic_DNA"/>
</dbReference>
<dbReference type="InterPro" id="IPR045676">
    <property type="entry name" value="DUF6194"/>
</dbReference>
<sequence length="136" mass="15358">MGGTVNQSEVIDYITTEFDGVTTTVADENLFFFYDPAQMFPFATLMVNDANDEFSDLNRPGVYRLNIGVDKETFVTLVGDGAGEYDYTAFDTIMPHPVYGRQRWISILNPSDTTFAEKIHPLLADAYARDVRKHTK</sequence>
<evidence type="ECO:0000313" key="3">
    <source>
        <dbReference type="Proteomes" id="UP000050509"/>
    </source>
</evidence>
<evidence type="ECO:0000313" key="2">
    <source>
        <dbReference type="EMBL" id="KPV52812.1"/>
    </source>
</evidence>
<accession>A0A0P9HDT5</accession>
<keyword evidence="3" id="KW-1185">Reference proteome</keyword>
<reference evidence="2 3" key="1">
    <citation type="submission" date="2015-09" db="EMBL/GenBank/DDBJ databases">
        <title>Draft genome sequence of Kouleothrix aurantiaca JCM 19913.</title>
        <authorList>
            <person name="Hemp J."/>
        </authorList>
    </citation>
    <scope>NUCLEOTIDE SEQUENCE [LARGE SCALE GENOMIC DNA]</scope>
    <source>
        <strain evidence="2 3">COM-B</strain>
    </source>
</reference>
<name>A0A0P9HDT5_9CHLR</name>
<evidence type="ECO:0000259" key="1">
    <source>
        <dbReference type="Pfam" id="PF19694"/>
    </source>
</evidence>
<protein>
    <recommendedName>
        <fullName evidence="1">DUF6194 domain-containing protein</fullName>
    </recommendedName>
</protein>
<organism evidence="2 3">
    <name type="scientific">Kouleothrix aurantiaca</name>
    <dbReference type="NCBI Taxonomy" id="186479"/>
    <lineage>
        <taxon>Bacteria</taxon>
        <taxon>Bacillati</taxon>
        <taxon>Chloroflexota</taxon>
        <taxon>Chloroflexia</taxon>
        <taxon>Chloroflexales</taxon>
        <taxon>Roseiflexineae</taxon>
        <taxon>Roseiflexaceae</taxon>
        <taxon>Kouleothrix</taxon>
    </lineage>
</organism>
<proteinExistence type="predicted"/>
<gene>
    <name evidence="2" type="ORF">SE17_13270</name>
</gene>
<comment type="caution">
    <text evidence="2">The sequence shown here is derived from an EMBL/GenBank/DDBJ whole genome shotgun (WGS) entry which is preliminary data.</text>
</comment>
<dbReference type="Proteomes" id="UP000050509">
    <property type="component" value="Unassembled WGS sequence"/>
</dbReference>
<dbReference type="AlphaFoldDB" id="A0A0P9HDT5"/>
<feature type="domain" description="DUF6194" evidence="1">
    <location>
        <begin position="6"/>
        <end position="136"/>
    </location>
</feature>